<dbReference type="Proteomes" id="UP000002287">
    <property type="component" value="Plasmid pBVIE03"/>
</dbReference>
<evidence type="ECO:0000313" key="2">
    <source>
        <dbReference type="Proteomes" id="UP000002287"/>
    </source>
</evidence>
<gene>
    <name evidence="1" type="ordered locus">Bcep1808_7413</name>
</gene>
<protein>
    <submittedName>
        <fullName evidence="1">Uncharacterized protein</fullName>
    </submittedName>
</protein>
<sequence length="139" mass="15679">MARIEQIDRSKSVTITGHKTVQHTDQFLVDLAKHMQLPQLLNCDVPVGLPKVTDAELGASLLDRLSESRWRALFEADLQCICEDSDGNPLLTTWMPIDVFSRFASSLDDTMVRIELEATISDWEALGVETVYIDAYQRP</sequence>
<evidence type="ECO:0000313" key="1">
    <source>
        <dbReference type="EMBL" id="ABO60290.1"/>
    </source>
</evidence>
<reference evidence="1 2" key="1">
    <citation type="submission" date="2007-03" db="EMBL/GenBank/DDBJ databases">
        <title>Complete sequence of plasmid pBVIE03 of Burkholderia vietnamiensis G4.</title>
        <authorList>
            <consortium name="US DOE Joint Genome Institute"/>
            <person name="Copeland A."/>
            <person name="Lucas S."/>
            <person name="Lapidus A."/>
            <person name="Barry K."/>
            <person name="Detter J.C."/>
            <person name="Glavina del Rio T."/>
            <person name="Hammon N."/>
            <person name="Israni S."/>
            <person name="Dalin E."/>
            <person name="Tice H."/>
            <person name="Pitluck S."/>
            <person name="Chain P."/>
            <person name="Malfatti S."/>
            <person name="Shin M."/>
            <person name="Vergez L."/>
            <person name="Schmutz J."/>
            <person name="Larimer F."/>
            <person name="Land M."/>
            <person name="Hauser L."/>
            <person name="Kyrpides N."/>
            <person name="Tiedje J."/>
            <person name="Richardson P."/>
        </authorList>
    </citation>
    <scope>NUCLEOTIDE SEQUENCE [LARGE SCALE GENOMIC DNA]</scope>
    <source>
        <strain evidence="2">G4 / LMG 22486</strain>
        <plasmid evidence="1 2">pBVIE03</plasmid>
    </source>
</reference>
<geneLocation type="plasmid" evidence="1 2">
    <name>pBVIE03</name>
</geneLocation>
<name>A4JVI7_BURVG</name>
<dbReference type="KEGG" id="bvi:Bcep1808_7413"/>
<keyword evidence="1" id="KW-0614">Plasmid</keyword>
<accession>A4JVI7</accession>
<dbReference type="EMBL" id="CP000619">
    <property type="protein sequence ID" value="ABO60290.1"/>
    <property type="molecule type" value="Genomic_DNA"/>
</dbReference>
<organism evidence="1 2">
    <name type="scientific">Burkholderia vietnamiensis (strain G4 / LMG 22486)</name>
    <name type="common">Burkholderia cepacia (strain R1808)</name>
    <dbReference type="NCBI Taxonomy" id="269482"/>
    <lineage>
        <taxon>Bacteria</taxon>
        <taxon>Pseudomonadati</taxon>
        <taxon>Pseudomonadota</taxon>
        <taxon>Betaproteobacteria</taxon>
        <taxon>Burkholderiales</taxon>
        <taxon>Burkholderiaceae</taxon>
        <taxon>Burkholderia</taxon>
        <taxon>Burkholderia cepacia complex</taxon>
    </lineage>
</organism>
<dbReference type="HOGENOM" id="CLU_1841405_0_0_4"/>
<dbReference type="AlphaFoldDB" id="A4JVI7"/>
<proteinExistence type="predicted"/>